<protein>
    <submittedName>
        <fullName evidence="1">Uncharacterized protein</fullName>
    </submittedName>
</protein>
<feature type="non-terminal residue" evidence="1">
    <location>
        <position position="1"/>
    </location>
</feature>
<dbReference type="Proteomes" id="UP001221142">
    <property type="component" value="Unassembled WGS sequence"/>
</dbReference>
<dbReference type="AlphaFoldDB" id="A0AAD7FTD9"/>
<accession>A0AAD7FTD9</accession>
<proteinExistence type="predicted"/>
<name>A0AAD7FTD9_9AGAR</name>
<sequence length="151" mass="16826">MLRPRRTVPVLTFHPGARARETVNEENFSYSNNRREASLDLPVVIVMGNSSDCSEGDDRRDICTAANSINDNHLRSDVDDRRQLIRCKVATALHTSLDRWIPSAISHELETSIFHLLRTPLSPELSGRPVLEDGNGGPLYTTSISILGFIT</sequence>
<organism evidence="1 2">
    <name type="scientific">Roridomyces roridus</name>
    <dbReference type="NCBI Taxonomy" id="1738132"/>
    <lineage>
        <taxon>Eukaryota</taxon>
        <taxon>Fungi</taxon>
        <taxon>Dikarya</taxon>
        <taxon>Basidiomycota</taxon>
        <taxon>Agaricomycotina</taxon>
        <taxon>Agaricomycetes</taxon>
        <taxon>Agaricomycetidae</taxon>
        <taxon>Agaricales</taxon>
        <taxon>Marasmiineae</taxon>
        <taxon>Mycenaceae</taxon>
        <taxon>Roridomyces</taxon>
    </lineage>
</organism>
<reference evidence="1" key="1">
    <citation type="submission" date="2023-03" db="EMBL/GenBank/DDBJ databases">
        <title>Massive genome expansion in bonnet fungi (Mycena s.s.) driven by repeated elements and novel gene families across ecological guilds.</title>
        <authorList>
            <consortium name="Lawrence Berkeley National Laboratory"/>
            <person name="Harder C.B."/>
            <person name="Miyauchi S."/>
            <person name="Viragh M."/>
            <person name="Kuo A."/>
            <person name="Thoen E."/>
            <person name="Andreopoulos B."/>
            <person name="Lu D."/>
            <person name="Skrede I."/>
            <person name="Drula E."/>
            <person name="Henrissat B."/>
            <person name="Morin E."/>
            <person name="Kohler A."/>
            <person name="Barry K."/>
            <person name="LaButti K."/>
            <person name="Morin E."/>
            <person name="Salamov A."/>
            <person name="Lipzen A."/>
            <person name="Mereny Z."/>
            <person name="Hegedus B."/>
            <person name="Baldrian P."/>
            <person name="Stursova M."/>
            <person name="Weitz H."/>
            <person name="Taylor A."/>
            <person name="Grigoriev I.V."/>
            <person name="Nagy L.G."/>
            <person name="Martin F."/>
            <person name="Kauserud H."/>
        </authorList>
    </citation>
    <scope>NUCLEOTIDE SEQUENCE</scope>
    <source>
        <strain evidence="1">9284</strain>
    </source>
</reference>
<gene>
    <name evidence="1" type="ORF">FB45DRAFT_900994</name>
</gene>
<dbReference type="EMBL" id="JARKIF010000004">
    <property type="protein sequence ID" value="KAJ7641778.1"/>
    <property type="molecule type" value="Genomic_DNA"/>
</dbReference>
<comment type="caution">
    <text evidence="1">The sequence shown here is derived from an EMBL/GenBank/DDBJ whole genome shotgun (WGS) entry which is preliminary data.</text>
</comment>
<keyword evidence="2" id="KW-1185">Reference proteome</keyword>
<evidence type="ECO:0000313" key="2">
    <source>
        <dbReference type="Proteomes" id="UP001221142"/>
    </source>
</evidence>
<evidence type="ECO:0000313" key="1">
    <source>
        <dbReference type="EMBL" id="KAJ7641778.1"/>
    </source>
</evidence>